<keyword evidence="4 10" id="KW-0694">RNA-binding</keyword>
<feature type="region of interest" description="Disordered" evidence="11">
    <location>
        <begin position="18"/>
        <end position="38"/>
    </location>
</feature>
<evidence type="ECO:0000256" key="10">
    <source>
        <dbReference type="RuleBase" id="RU004374"/>
    </source>
</evidence>
<dbReference type="FunFam" id="3.30.760.10:FF:000003">
    <property type="entry name" value="Eukaryotic translation initiation factor 4E"/>
    <property type="match status" value="1"/>
</dbReference>
<keyword evidence="5 10" id="KW-0648">Protein biosynthesis</keyword>
<dbReference type="PANTHER" id="PTHR11960">
    <property type="entry name" value="EUKARYOTIC TRANSLATION INITIATION FACTOR 4E RELATED"/>
    <property type="match status" value="1"/>
</dbReference>
<name>A0A0C9S883_9CONI</name>
<dbReference type="GO" id="GO:0006417">
    <property type="term" value="P:regulation of translation"/>
    <property type="evidence" value="ECO:0007669"/>
    <property type="project" value="UniProtKB-KW"/>
</dbReference>
<dbReference type="InterPro" id="IPR019770">
    <property type="entry name" value="TIF_eIF_4E_CS"/>
</dbReference>
<evidence type="ECO:0000256" key="7">
    <source>
        <dbReference type="ARBA" id="ARBA00030245"/>
    </source>
</evidence>
<dbReference type="InterPro" id="IPR023398">
    <property type="entry name" value="TIF_eIF4e-like"/>
</dbReference>
<dbReference type="GO" id="GO:0016281">
    <property type="term" value="C:eukaryotic translation initiation factor 4F complex"/>
    <property type="evidence" value="ECO:0007669"/>
    <property type="project" value="TreeGrafter"/>
</dbReference>
<proteinExistence type="inferred from homology"/>
<comment type="similarity">
    <text evidence="1 10">Belongs to the eukaryotic initiation factor 4E family.</text>
</comment>
<evidence type="ECO:0000256" key="5">
    <source>
        <dbReference type="ARBA" id="ARBA00022917"/>
    </source>
</evidence>
<dbReference type="SUPFAM" id="SSF55418">
    <property type="entry name" value="eIF4e-like"/>
    <property type="match status" value="1"/>
</dbReference>
<evidence type="ECO:0000256" key="8">
    <source>
        <dbReference type="ARBA" id="ARBA00032656"/>
    </source>
</evidence>
<dbReference type="InterPro" id="IPR001040">
    <property type="entry name" value="TIF_eIF_4E"/>
</dbReference>
<accession>A0A0C9S883</accession>
<organism evidence="12">
    <name type="scientific">Wollemia nobilis</name>
    <dbReference type="NCBI Taxonomy" id="56998"/>
    <lineage>
        <taxon>Eukaryota</taxon>
        <taxon>Viridiplantae</taxon>
        <taxon>Streptophyta</taxon>
        <taxon>Embryophyta</taxon>
        <taxon>Tracheophyta</taxon>
        <taxon>Spermatophyta</taxon>
        <taxon>Pinopsida</taxon>
        <taxon>Pinidae</taxon>
        <taxon>Conifers II</taxon>
        <taxon>Araucariales</taxon>
        <taxon>Araucariaceae</taxon>
        <taxon>Wollemia</taxon>
    </lineage>
</organism>
<evidence type="ECO:0000256" key="11">
    <source>
        <dbReference type="SAM" id="MobiDB-lite"/>
    </source>
</evidence>
<reference evidence="12" key="1">
    <citation type="submission" date="2015-02" db="EMBL/GenBank/DDBJ databases">
        <title>A transcriptome of Wollemia nobilis - a relic of Gondwana.</title>
        <authorList>
            <person name="Chia J.Y."/>
            <person name="Leong Y.S."/>
            <person name="Abdul Karim S."/>
            <person name="Wan Azmi N."/>
            <person name="Hercus R."/>
            <person name="Croft L."/>
        </authorList>
    </citation>
    <scope>NUCLEOTIDE SEQUENCE</scope>
    <source>
        <strain evidence="12">MaeBrown</strain>
        <tissue evidence="12">Leaf</tissue>
    </source>
</reference>
<evidence type="ECO:0000256" key="1">
    <source>
        <dbReference type="ARBA" id="ARBA00009860"/>
    </source>
</evidence>
<evidence type="ECO:0000256" key="4">
    <source>
        <dbReference type="ARBA" id="ARBA00022884"/>
    </source>
</evidence>
<evidence type="ECO:0000256" key="3">
    <source>
        <dbReference type="ARBA" id="ARBA00022845"/>
    </source>
</evidence>
<evidence type="ECO:0000256" key="9">
    <source>
        <dbReference type="ARBA" id="ARBA00041713"/>
    </source>
</evidence>
<protein>
    <recommendedName>
        <fullName evidence="8">eIF-4F 25 kDa subunit</fullName>
    </recommendedName>
    <alternativeName>
        <fullName evidence="9">eIF-4F p26 subunit</fullName>
    </alternativeName>
    <alternativeName>
        <fullName evidence="7">mRNA cap-binding protein</fullName>
    </alternativeName>
</protein>
<dbReference type="GO" id="GO:0003743">
    <property type="term" value="F:translation initiation factor activity"/>
    <property type="evidence" value="ECO:0007669"/>
    <property type="project" value="UniProtKB-KW"/>
</dbReference>
<keyword evidence="6" id="KW-1015">Disulfide bond</keyword>
<dbReference type="Gene3D" id="3.30.760.10">
    <property type="entry name" value="RNA Cap, Translation Initiation Factor Eif4e"/>
    <property type="match status" value="1"/>
</dbReference>
<keyword evidence="3" id="KW-0810">Translation regulation</keyword>
<dbReference type="PROSITE" id="PS00813">
    <property type="entry name" value="IF4E"/>
    <property type="match status" value="1"/>
</dbReference>
<dbReference type="EMBL" id="GCHU01012057">
    <property type="protein sequence ID" value="JAG87563.1"/>
    <property type="molecule type" value="Transcribed_RNA"/>
</dbReference>
<evidence type="ECO:0000313" key="12">
    <source>
        <dbReference type="EMBL" id="JAG87563.1"/>
    </source>
</evidence>
<sequence>MGEAAEIGDPSLIEREVEEGEIVEREGEGEGEVDGEGIERPLAKSSHPLEHSWTFWFDNPQGKSKQTAWGSSLRPVYTFGTVEDFWCLYNNILQPSRLVPGSDFHCFKDGIEPKWEDPKCANGGKWTVSNTRGKPIIDTLWLHTVLAMIGEQFDEGDDICGAVVSVRARQEKLALWTKNAADEDAQMSIGIQWKEFLDYNEKIGYVFHDDAKKMDKMAKNRYNL</sequence>
<dbReference type="Pfam" id="PF01652">
    <property type="entry name" value="IF4E"/>
    <property type="match status" value="1"/>
</dbReference>
<dbReference type="AlphaFoldDB" id="A0A0C9S883"/>
<dbReference type="GO" id="GO:0000340">
    <property type="term" value="F:RNA 7-methylguanosine cap binding"/>
    <property type="evidence" value="ECO:0007669"/>
    <property type="project" value="TreeGrafter"/>
</dbReference>
<keyword evidence="2 10" id="KW-0396">Initiation factor</keyword>
<evidence type="ECO:0000256" key="6">
    <source>
        <dbReference type="ARBA" id="ARBA00023157"/>
    </source>
</evidence>
<evidence type="ECO:0000256" key="2">
    <source>
        <dbReference type="ARBA" id="ARBA00022540"/>
    </source>
</evidence>
<dbReference type="PANTHER" id="PTHR11960:SF8">
    <property type="entry name" value="EUKARYOTIC TRANSLATION INITIATION FACTOR 4E1-RELATED"/>
    <property type="match status" value="1"/>
</dbReference>